<organism evidence="3 4">
    <name type="scientific">Lottia gigantea</name>
    <name type="common">Giant owl limpet</name>
    <dbReference type="NCBI Taxonomy" id="225164"/>
    <lineage>
        <taxon>Eukaryota</taxon>
        <taxon>Metazoa</taxon>
        <taxon>Spiralia</taxon>
        <taxon>Lophotrochozoa</taxon>
        <taxon>Mollusca</taxon>
        <taxon>Gastropoda</taxon>
        <taxon>Patellogastropoda</taxon>
        <taxon>Lottioidea</taxon>
        <taxon>Lottiidae</taxon>
        <taxon>Lottia</taxon>
    </lineage>
</organism>
<keyword evidence="2" id="KW-0732">Signal</keyword>
<feature type="compositionally biased region" description="Low complexity" evidence="1">
    <location>
        <begin position="40"/>
        <end position="58"/>
    </location>
</feature>
<dbReference type="KEGG" id="lgi:LOTGIDRAFT_232582"/>
<evidence type="ECO:0000256" key="1">
    <source>
        <dbReference type="SAM" id="MobiDB-lite"/>
    </source>
</evidence>
<dbReference type="RefSeq" id="XP_009055693.1">
    <property type="nucleotide sequence ID" value="XM_009057445.1"/>
</dbReference>
<dbReference type="CTD" id="20248978"/>
<dbReference type="HOGENOM" id="CLU_1367598_0_0_1"/>
<sequence length="200" mass="22595">MDHLCWITAFILISAFISEGEAERHHYRSRARHILIQNLESSATTTTRSPTTIETTQEPPSSTTRPPSDENDPSSRRRGSQPPDSYTEGEWDLIQQRIGNPPPGGSFDTDPDQDSRPDHQQNSQDSQPTQRPEGQGQVGNQDPFLNRMSAMDYLTRRAHGDILHSRNNQQNREFSREMGEQMCEAFGKHYVSISIGGKCV</sequence>
<evidence type="ECO:0000313" key="3">
    <source>
        <dbReference type="EMBL" id="ESO93491.1"/>
    </source>
</evidence>
<accession>V4AJ04</accession>
<gene>
    <name evidence="3" type="ORF">LOTGIDRAFT_232582</name>
</gene>
<feature type="chain" id="PRO_5004716095" evidence="2">
    <location>
        <begin position="23"/>
        <end position="200"/>
    </location>
</feature>
<dbReference type="AlphaFoldDB" id="V4AJ04"/>
<evidence type="ECO:0000313" key="4">
    <source>
        <dbReference type="Proteomes" id="UP000030746"/>
    </source>
</evidence>
<dbReference type="Proteomes" id="UP000030746">
    <property type="component" value="Unassembled WGS sequence"/>
</dbReference>
<evidence type="ECO:0000256" key="2">
    <source>
        <dbReference type="SAM" id="SignalP"/>
    </source>
</evidence>
<dbReference type="GeneID" id="20248978"/>
<reference evidence="3 4" key="1">
    <citation type="journal article" date="2013" name="Nature">
        <title>Insights into bilaterian evolution from three spiralian genomes.</title>
        <authorList>
            <person name="Simakov O."/>
            <person name="Marletaz F."/>
            <person name="Cho S.J."/>
            <person name="Edsinger-Gonzales E."/>
            <person name="Havlak P."/>
            <person name="Hellsten U."/>
            <person name="Kuo D.H."/>
            <person name="Larsson T."/>
            <person name="Lv J."/>
            <person name="Arendt D."/>
            <person name="Savage R."/>
            <person name="Osoegawa K."/>
            <person name="de Jong P."/>
            <person name="Grimwood J."/>
            <person name="Chapman J.A."/>
            <person name="Shapiro H."/>
            <person name="Aerts A."/>
            <person name="Otillar R.P."/>
            <person name="Terry A.Y."/>
            <person name="Boore J.L."/>
            <person name="Grigoriev I.V."/>
            <person name="Lindberg D.R."/>
            <person name="Seaver E.C."/>
            <person name="Weisblat D.A."/>
            <person name="Putnam N.H."/>
            <person name="Rokhsar D.S."/>
        </authorList>
    </citation>
    <scope>NUCLEOTIDE SEQUENCE [LARGE SCALE GENOMIC DNA]</scope>
</reference>
<proteinExistence type="predicted"/>
<feature type="region of interest" description="Disordered" evidence="1">
    <location>
        <begin position="38"/>
        <end position="144"/>
    </location>
</feature>
<feature type="signal peptide" evidence="2">
    <location>
        <begin position="1"/>
        <end position="22"/>
    </location>
</feature>
<dbReference type="EMBL" id="KB201891">
    <property type="protein sequence ID" value="ESO93491.1"/>
    <property type="molecule type" value="Genomic_DNA"/>
</dbReference>
<protein>
    <submittedName>
        <fullName evidence="3">Uncharacterized protein</fullName>
    </submittedName>
</protein>
<name>V4AJ04_LOTGI</name>
<feature type="compositionally biased region" description="Polar residues" evidence="1">
    <location>
        <begin position="120"/>
        <end position="132"/>
    </location>
</feature>
<keyword evidence="4" id="KW-1185">Reference proteome</keyword>
<dbReference type="OrthoDB" id="10429321at2759"/>